<proteinExistence type="predicted"/>
<evidence type="ECO:0000313" key="1">
    <source>
        <dbReference type="EMBL" id="KAK7405304.1"/>
    </source>
</evidence>
<keyword evidence="2" id="KW-1185">Reference proteome</keyword>
<evidence type="ECO:0000313" key="2">
    <source>
        <dbReference type="Proteomes" id="UP001386955"/>
    </source>
</evidence>
<sequence length="85" mass="9712">MKETKKKMGDRIWELEKNVGELTTCKREVEKQLEESQVKEKSAIDEVALLNVKADLSQMGFSKEVVDEKIVDEEENEVAVGENDL</sequence>
<dbReference type="Proteomes" id="UP001386955">
    <property type="component" value="Unassembled WGS sequence"/>
</dbReference>
<dbReference type="AlphaFoldDB" id="A0AAN9SS88"/>
<reference evidence="1 2" key="1">
    <citation type="submission" date="2024-01" db="EMBL/GenBank/DDBJ databases">
        <title>The genomes of 5 underutilized Papilionoideae crops provide insights into root nodulation and disease resistanc.</title>
        <authorList>
            <person name="Jiang F."/>
        </authorList>
    </citation>
    <scope>NUCLEOTIDE SEQUENCE [LARGE SCALE GENOMIC DNA]</scope>
    <source>
        <strain evidence="1">DUOXIRENSHENG_FW03</strain>
        <tissue evidence="1">Leaves</tissue>
    </source>
</reference>
<organism evidence="1 2">
    <name type="scientific">Psophocarpus tetragonolobus</name>
    <name type="common">Winged bean</name>
    <name type="synonym">Dolichos tetragonolobus</name>
    <dbReference type="NCBI Taxonomy" id="3891"/>
    <lineage>
        <taxon>Eukaryota</taxon>
        <taxon>Viridiplantae</taxon>
        <taxon>Streptophyta</taxon>
        <taxon>Embryophyta</taxon>
        <taxon>Tracheophyta</taxon>
        <taxon>Spermatophyta</taxon>
        <taxon>Magnoliopsida</taxon>
        <taxon>eudicotyledons</taxon>
        <taxon>Gunneridae</taxon>
        <taxon>Pentapetalae</taxon>
        <taxon>rosids</taxon>
        <taxon>fabids</taxon>
        <taxon>Fabales</taxon>
        <taxon>Fabaceae</taxon>
        <taxon>Papilionoideae</taxon>
        <taxon>50 kb inversion clade</taxon>
        <taxon>NPAAA clade</taxon>
        <taxon>indigoferoid/millettioid clade</taxon>
        <taxon>Phaseoleae</taxon>
        <taxon>Psophocarpus</taxon>
    </lineage>
</organism>
<name>A0AAN9SS88_PSOTE</name>
<comment type="caution">
    <text evidence="1">The sequence shown here is derived from an EMBL/GenBank/DDBJ whole genome shotgun (WGS) entry which is preliminary data.</text>
</comment>
<accession>A0AAN9SS88</accession>
<gene>
    <name evidence="1" type="ORF">VNO78_06514</name>
</gene>
<protein>
    <submittedName>
        <fullName evidence="1">Uncharacterized protein</fullName>
    </submittedName>
</protein>
<dbReference type="EMBL" id="JAYMYS010000002">
    <property type="protein sequence ID" value="KAK7405304.1"/>
    <property type="molecule type" value="Genomic_DNA"/>
</dbReference>